<keyword evidence="6 12" id="KW-0819">tRNA processing</keyword>
<evidence type="ECO:0000256" key="9">
    <source>
        <dbReference type="ARBA" id="ARBA00023002"/>
    </source>
</evidence>
<feature type="binding site" evidence="14">
    <location>
        <position position="141"/>
    </location>
    <ligand>
        <name>FMN</name>
        <dbReference type="ChEBI" id="CHEBI:58210"/>
    </ligand>
</feature>
<dbReference type="InterPro" id="IPR024036">
    <property type="entry name" value="tRNA-dHydroUridine_Synthase_C"/>
</dbReference>
<comment type="function">
    <text evidence="2 12">Catalyzes the synthesis of 5,6-dihydrouridine (D), a modified base found in the D-loop of most tRNAs, via the reduction of the C5-C6 double bond in target uridines.</text>
</comment>
<evidence type="ECO:0000256" key="6">
    <source>
        <dbReference type="ARBA" id="ARBA00022694"/>
    </source>
</evidence>
<evidence type="ECO:0000256" key="2">
    <source>
        <dbReference type="ARBA" id="ARBA00002790"/>
    </source>
</evidence>
<comment type="catalytic activity">
    <reaction evidence="10">
        <text>a 5,6-dihydrouridine in tRNA + NADP(+) = a uridine in tRNA + NADPH + H(+)</text>
        <dbReference type="Rhea" id="RHEA:23624"/>
        <dbReference type="Rhea" id="RHEA-COMP:13339"/>
        <dbReference type="Rhea" id="RHEA-COMP:13887"/>
        <dbReference type="ChEBI" id="CHEBI:15378"/>
        <dbReference type="ChEBI" id="CHEBI:57783"/>
        <dbReference type="ChEBI" id="CHEBI:58349"/>
        <dbReference type="ChEBI" id="CHEBI:65315"/>
        <dbReference type="ChEBI" id="CHEBI:74443"/>
    </reaction>
</comment>
<dbReference type="PIRSF" id="PIRSF006621">
    <property type="entry name" value="Dus"/>
    <property type="match status" value="1"/>
</dbReference>
<evidence type="ECO:0000256" key="7">
    <source>
        <dbReference type="ARBA" id="ARBA00022857"/>
    </source>
</evidence>
<keyword evidence="7" id="KW-0521">NADP</keyword>
<dbReference type="PANTHER" id="PTHR45846">
    <property type="entry name" value="TRNA-DIHYDROURIDINE(47) SYNTHASE [NAD(P)(+)]-LIKE"/>
    <property type="match status" value="1"/>
</dbReference>
<dbReference type="EMBL" id="QKZV01000002">
    <property type="protein sequence ID" value="PZX64450.1"/>
    <property type="molecule type" value="Genomic_DNA"/>
</dbReference>
<dbReference type="Pfam" id="PF01207">
    <property type="entry name" value="Dus"/>
    <property type="match status" value="1"/>
</dbReference>
<organism evidence="16 17">
    <name type="scientific">Hydrotalea sandarakina</name>
    <dbReference type="NCBI Taxonomy" id="1004304"/>
    <lineage>
        <taxon>Bacteria</taxon>
        <taxon>Pseudomonadati</taxon>
        <taxon>Bacteroidota</taxon>
        <taxon>Chitinophagia</taxon>
        <taxon>Chitinophagales</taxon>
        <taxon>Chitinophagaceae</taxon>
        <taxon>Hydrotalea</taxon>
    </lineage>
</organism>
<protein>
    <recommendedName>
        <fullName evidence="12">tRNA-dihydrouridine synthase</fullName>
        <ecNumber evidence="12">1.3.1.-</ecNumber>
    </recommendedName>
</protein>
<evidence type="ECO:0000256" key="1">
    <source>
        <dbReference type="ARBA" id="ARBA00001917"/>
    </source>
</evidence>
<dbReference type="CDD" id="cd02801">
    <property type="entry name" value="DUS_like_FMN"/>
    <property type="match status" value="1"/>
</dbReference>
<comment type="catalytic activity">
    <reaction evidence="11">
        <text>a 5,6-dihydrouridine in tRNA + NAD(+) = a uridine in tRNA + NADH + H(+)</text>
        <dbReference type="Rhea" id="RHEA:54452"/>
        <dbReference type="Rhea" id="RHEA-COMP:13339"/>
        <dbReference type="Rhea" id="RHEA-COMP:13887"/>
        <dbReference type="ChEBI" id="CHEBI:15378"/>
        <dbReference type="ChEBI" id="CHEBI:57540"/>
        <dbReference type="ChEBI" id="CHEBI:57945"/>
        <dbReference type="ChEBI" id="CHEBI:65315"/>
        <dbReference type="ChEBI" id="CHEBI:74443"/>
    </reaction>
</comment>
<evidence type="ECO:0000256" key="10">
    <source>
        <dbReference type="ARBA" id="ARBA00048205"/>
    </source>
</evidence>
<dbReference type="GO" id="GO:0000049">
    <property type="term" value="F:tRNA binding"/>
    <property type="evidence" value="ECO:0007669"/>
    <property type="project" value="UniProtKB-KW"/>
</dbReference>
<keyword evidence="5 12" id="KW-0288">FMN</keyword>
<reference evidence="16 17" key="1">
    <citation type="submission" date="2018-06" db="EMBL/GenBank/DDBJ databases">
        <title>Genomic Encyclopedia of Archaeal and Bacterial Type Strains, Phase II (KMG-II): from individual species to whole genera.</title>
        <authorList>
            <person name="Goeker M."/>
        </authorList>
    </citation>
    <scope>NUCLEOTIDE SEQUENCE [LARGE SCALE GENOMIC DNA]</scope>
    <source>
        <strain evidence="16 17">DSM 23241</strain>
    </source>
</reference>
<evidence type="ECO:0000256" key="11">
    <source>
        <dbReference type="ARBA" id="ARBA00048802"/>
    </source>
</evidence>
<dbReference type="InterPro" id="IPR018517">
    <property type="entry name" value="tRNA_hU_synthase_CS"/>
</dbReference>
<dbReference type="Gene3D" id="1.10.1200.80">
    <property type="entry name" value="Putative flavin oxidoreducatase, domain 2"/>
    <property type="match status" value="1"/>
</dbReference>
<dbReference type="InterPro" id="IPR013785">
    <property type="entry name" value="Aldolase_TIM"/>
</dbReference>
<dbReference type="Gene3D" id="3.20.20.70">
    <property type="entry name" value="Aldolase class I"/>
    <property type="match status" value="1"/>
</dbReference>
<dbReference type="NCBIfam" id="TIGR00737">
    <property type="entry name" value="nifR3_yhdG"/>
    <property type="match status" value="1"/>
</dbReference>
<keyword evidence="3" id="KW-0820">tRNA-binding</keyword>
<evidence type="ECO:0000256" key="14">
    <source>
        <dbReference type="PIRSR" id="PIRSR006621-2"/>
    </source>
</evidence>
<feature type="binding site" evidence="14">
    <location>
        <begin position="228"/>
        <end position="229"/>
    </location>
    <ligand>
        <name>FMN</name>
        <dbReference type="ChEBI" id="CHEBI:58210"/>
    </ligand>
</feature>
<comment type="similarity">
    <text evidence="12">Belongs to the dus family.</text>
</comment>
<sequence>MVKIGNINLPEFPLLLAPMEDVSDPPFRAVCKENGADLMYTEFISSEGLIRDAIKSRRKLDIFDYERPIGIQIFGGDEEALALSAKIVEAVQPDLVDINFGCPVKKVVSKGAGAGVLKDIDLMVRLTESVVKSTHLPVTVKTRLGWDDHSKNIEEVAERLQDVGIKALSIHGRTRAQMYKGEADWTLIAKVKNNPRIQIPIFGNGDIDSPEKAWEYKNKYGVDGIMIGRAAIGYPWIFREIKHYFTTKTLLPSPTIRERVDVCKKHLLKSIEWKGPIVGINEMRRHYTNYLKGLPGIKEYRNKLVTLKETEEILQVLTEIEHRYEGYNFERTPIELMNYHEKCPL</sequence>
<evidence type="ECO:0000256" key="5">
    <source>
        <dbReference type="ARBA" id="ARBA00022643"/>
    </source>
</evidence>
<evidence type="ECO:0000256" key="13">
    <source>
        <dbReference type="PIRSR" id="PIRSR006621-1"/>
    </source>
</evidence>
<dbReference type="PROSITE" id="PS01136">
    <property type="entry name" value="UPF0034"/>
    <property type="match status" value="1"/>
</dbReference>
<dbReference type="InterPro" id="IPR001269">
    <property type="entry name" value="DUS_fam"/>
</dbReference>
<keyword evidence="9 12" id="KW-0560">Oxidoreductase</keyword>
<keyword evidence="4 12" id="KW-0285">Flavoprotein</keyword>
<dbReference type="InterPro" id="IPR004652">
    <property type="entry name" value="DusB-like"/>
</dbReference>
<dbReference type="EC" id="1.3.1.-" evidence="12"/>
<evidence type="ECO:0000256" key="4">
    <source>
        <dbReference type="ARBA" id="ARBA00022630"/>
    </source>
</evidence>
<comment type="caution">
    <text evidence="16">The sequence shown here is derived from an EMBL/GenBank/DDBJ whole genome shotgun (WGS) entry which is preliminary data.</text>
</comment>
<feature type="domain" description="DUS-like FMN-binding" evidence="15">
    <location>
        <begin position="15"/>
        <end position="318"/>
    </location>
</feature>
<evidence type="ECO:0000256" key="12">
    <source>
        <dbReference type="PIRNR" id="PIRNR006621"/>
    </source>
</evidence>
<evidence type="ECO:0000256" key="3">
    <source>
        <dbReference type="ARBA" id="ARBA00022555"/>
    </source>
</evidence>
<evidence type="ECO:0000313" key="16">
    <source>
        <dbReference type="EMBL" id="PZX64450.1"/>
    </source>
</evidence>
<dbReference type="GO" id="GO:0017150">
    <property type="term" value="F:tRNA dihydrouridine synthase activity"/>
    <property type="evidence" value="ECO:0007669"/>
    <property type="project" value="InterPro"/>
</dbReference>
<accession>A0A2W7S0X7</accession>
<evidence type="ECO:0000259" key="15">
    <source>
        <dbReference type="Pfam" id="PF01207"/>
    </source>
</evidence>
<dbReference type="OrthoDB" id="9764501at2"/>
<dbReference type="RefSeq" id="WP_111293978.1">
    <property type="nucleotide sequence ID" value="NZ_QKZV01000002.1"/>
</dbReference>
<feature type="binding site" evidence="14">
    <location>
        <position position="72"/>
    </location>
    <ligand>
        <name>FMN</name>
        <dbReference type="ChEBI" id="CHEBI:58210"/>
    </ligand>
</feature>
<dbReference type="Proteomes" id="UP000249720">
    <property type="component" value="Unassembled WGS sequence"/>
</dbReference>
<keyword evidence="17" id="KW-1185">Reference proteome</keyword>
<dbReference type="GO" id="GO:0050660">
    <property type="term" value="F:flavin adenine dinucleotide binding"/>
    <property type="evidence" value="ECO:0007669"/>
    <property type="project" value="InterPro"/>
</dbReference>
<evidence type="ECO:0000313" key="17">
    <source>
        <dbReference type="Proteomes" id="UP000249720"/>
    </source>
</evidence>
<dbReference type="PANTHER" id="PTHR45846:SF1">
    <property type="entry name" value="TRNA-DIHYDROURIDINE(47) SYNTHASE [NAD(P)(+)]-LIKE"/>
    <property type="match status" value="1"/>
</dbReference>
<name>A0A2W7S0X7_9BACT</name>
<feature type="binding site" evidence="14">
    <location>
        <position position="171"/>
    </location>
    <ligand>
        <name>FMN</name>
        <dbReference type="ChEBI" id="CHEBI:58210"/>
    </ligand>
</feature>
<dbReference type="AlphaFoldDB" id="A0A2W7S0X7"/>
<dbReference type="InterPro" id="IPR035587">
    <property type="entry name" value="DUS-like_FMN-bd"/>
</dbReference>
<proteinExistence type="inferred from homology"/>
<feature type="active site" description="Proton donor" evidence="13">
    <location>
        <position position="102"/>
    </location>
</feature>
<gene>
    <name evidence="16" type="ORF">LX80_00646</name>
</gene>
<keyword evidence="8" id="KW-0694">RNA-binding</keyword>
<dbReference type="SUPFAM" id="SSF51395">
    <property type="entry name" value="FMN-linked oxidoreductases"/>
    <property type="match status" value="1"/>
</dbReference>
<evidence type="ECO:0000256" key="8">
    <source>
        <dbReference type="ARBA" id="ARBA00022884"/>
    </source>
</evidence>
<comment type="cofactor">
    <cofactor evidence="1 12 14">
        <name>FMN</name>
        <dbReference type="ChEBI" id="CHEBI:58210"/>
    </cofactor>
</comment>
<keyword evidence="14" id="KW-0547">Nucleotide-binding</keyword>